<keyword evidence="2" id="KW-1185">Reference proteome</keyword>
<dbReference type="EMBL" id="PYSW02000025">
    <property type="protein sequence ID" value="KAG2382038.1"/>
    <property type="molecule type" value="Genomic_DNA"/>
</dbReference>
<accession>A0AA88KJN3</accession>
<sequence>MPQRQRFVFYGFPSHYRMMALLYGQDVSLFPTSVTTLVQASTNNLPSITQARYGYLNFMFHHCECFIPDLNGKRTGRAIKKLKVVGDVIAILISGEEWSDDEDTLMIVDLSHCSQSFKPGKISNLKEHSAELIPTHFNNLPQKNRKHVKQQYYIEEIVFSQKYGQIESIQCSSSNRMLIKTKFGEYYLGNVEKKNQNISCTFQPLKTNSLLTISRLSDTTRVQNVLLGEQFYCTYSNQEIYIYGKFTQGDSIVPKFFDGKMALPSLVSSIQNIQSDAYSLIVQAKNSGDYHWSNTCGSNLNHRNIQQLLYALLGKSSFLDYHVKRIFPNKSSSGYVAEMKHSKSGKYRYLIISNPSLCMEGHVSKCWRPQKIQKFFSTSSY</sequence>
<organism evidence="1 2">
    <name type="scientific">Naegleria lovaniensis</name>
    <name type="common">Amoeba</name>
    <dbReference type="NCBI Taxonomy" id="51637"/>
    <lineage>
        <taxon>Eukaryota</taxon>
        <taxon>Discoba</taxon>
        <taxon>Heterolobosea</taxon>
        <taxon>Tetramitia</taxon>
        <taxon>Eutetramitia</taxon>
        <taxon>Vahlkampfiidae</taxon>
        <taxon>Naegleria</taxon>
    </lineage>
</organism>
<gene>
    <name evidence="1" type="ORF">C9374_005830</name>
</gene>
<reference evidence="1 2" key="1">
    <citation type="journal article" date="2018" name="BMC Genomics">
        <title>The genome of Naegleria lovaniensis, the basis for a comparative approach to unravel pathogenicity factors of the human pathogenic amoeba N. fowleri.</title>
        <authorList>
            <person name="Liechti N."/>
            <person name="Schurch N."/>
            <person name="Bruggmann R."/>
            <person name="Wittwer M."/>
        </authorList>
    </citation>
    <scope>NUCLEOTIDE SEQUENCE [LARGE SCALE GENOMIC DNA]</scope>
    <source>
        <strain evidence="1 2">ATCC 30569</strain>
    </source>
</reference>
<dbReference type="RefSeq" id="XP_044547717.1">
    <property type="nucleotide sequence ID" value="XM_044695624.1"/>
</dbReference>
<proteinExistence type="predicted"/>
<name>A0AA88KJN3_NAELO</name>
<protein>
    <submittedName>
        <fullName evidence="1">Uncharacterized protein</fullName>
    </submittedName>
</protein>
<comment type="caution">
    <text evidence="1">The sequence shown here is derived from an EMBL/GenBank/DDBJ whole genome shotgun (WGS) entry which is preliminary data.</text>
</comment>
<dbReference type="Proteomes" id="UP000816034">
    <property type="component" value="Unassembled WGS sequence"/>
</dbReference>
<dbReference type="GeneID" id="68098285"/>
<evidence type="ECO:0000313" key="1">
    <source>
        <dbReference type="EMBL" id="KAG2382038.1"/>
    </source>
</evidence>
<dbReference type="AlphaFoldDB" id="A0AA88KJN3"/>
<evidence type="ECO:0000313" key="2">
    <source>
        <dbReference type="Proteomes" id="UP000816034"/>
    </source>
</evidence>